<dbReference type="GO" id="GO:0017136">
    <property type="term" value="F:histone deacetylase activity, NAD-dependent"/>
    <property type="evidence" value="ECO:0007669"/>
    <property type="project" value="TreeGrafter"/>
</dbReference>
<dbReference type="GO" id="GO:0070403">
    <property type="term" value="F:NAD+ binding"/>
    <property type="evidence" value="ECO:0007669"/>
    <property type="project" value="InterPro"/>
</dbReference>
<dbReference type="Gene3D" id="3.40.50.1220">
    <property type="entry name" value="TPP-binding domain"/>
    <property type="match status" value="1"/>
</dbReference>
<dbReference type="InterPro" id="IPR026590">
    <property type="entry name" value="Ssirtuin_cat_dom"/>
</dbReference>
<dbReference type="EMBL" id="CP002355">
    <property type="protein sequence ID" value="ADR34378.1"/>
    <property type="molecule type" value="Genomic_DNA"/>
</dbReference>
<dbReference type="Proteomes" id="UP000008721">
    <property type="component" value="Chromosome"/>
</dbReference>
<dbReference type="KEGG" id="sku:Sulku_1717"/>
<dbReference type="InterPro" id="IPR050134">
    <property type="entry name" value="NAD-dep_sirtuin_deacylases"/>
</dbReference>
<dbReference type="SUPFAM" id="SSF52467">
    <property type="entry name" value="DHS-like NAD/FAD-binding domain"/>
    <property type="match status" value="1"/>
</dbReference>
<dbReference type="PANTHER" id="PTHR11085:SF10">
    <property type="entry name" value="NAD-DEPENDENT PROTEIN DEACYLASE SIRTUIN-5, MITOCHONDRIAL-RELATED"/>
    <property type="match status" value="1"/>
</dbReference>
<accession>E4U0X6</accession>
<evidence type="ECO:0000256" key="3">
    <source>
        <dbReference type="ARBA" id="ARBA00023027"/>
    </source>
</evidence>
<evidence type="ECO:0000256" key="1">
    <source>
        <dbReference type="ARBA" id="ARBA00012928"/>
    </source>
</evidence>
<name>E4U0X6_SULKY</name>
<feature type="domain" description="Deacetylase sirtuin-type" evidence="5">
    <location>
        <begin position="3"/>
        <end position="272"/>
    </location>
</feature>
<dbReference type="STRING" id="709032.Sulku_1717"/>
<dbReference type="HOGENOM" id="CLU_023643_2_0_7"/>
<evidence type="ECO:0000313" key="6">
    <source>
        <dbReference type="EMBL" id="ADR34378.1"/>
    </source>
</evidence>
<keyword evidence="3" id="KW-0520">NAD</keyword>
<comment type="caution">
    <text evidence="4">Lacks conserved residue(s) required for the propagation of feature annotation.</text>
</comment>
<dbReference type="InterPro" id="IPR029035">
    <property type="entry name" value="DHS-like_NAD/FAD-binding_dom"/>
</dbReference>
<sequence>MKTDEIERYIQQASAIIESADAILITAGAGMGVDSGLPDFRGNTGFWQAYPVAKARGLSFEALANPEWFERDPSLAWAFYGHRLNLYSETIPHEGFSKLLELCHSKGDNYFILTSNVDGQFQKAGFDEAQICEIHGSIHHLQCTASKDHGIWSAKETKITVNMEVFQAQAPYPLCPKCSALARPNILMFGDWDWISERSDKQMKRFGRWKLDMANEKKKVAVIEIGAGTAIASIRRMSESAAKQFHTSLIRINPREYQGLHGTIKLPFGGLEGIRQILSI</sequence>
<dbReference type="InterPro" id="IPR026591">
    <property type="entry name" value="Sirtuin_cat_small_dom_sf"/>
</dbReference>
<evidence type="ECO:0000256" key="2">
    <source>
        <dbReference type="ARBA" id="ARBA00022679"/>
    </source>
</evidence>
<proteinExistence type="predicted"/>
<evidence type="ECO:0000256" key="4">
    <source>
        <dbReference type="PROSITE-ProRule" id="PRU00236"/>
    </source>
</evidence>
<reference evidence="6 7" key="1">
    <citation type="journal article" date="2012" name="Stand. Genomic Sci.">
        <title>Complete genome sequence of the sulfur compounds oxidizing chemolithoautotroph Sulfuricurvum kujiense type strain (YK-1(T)).</title>
        <authorList>
            <person name="Han C."/>
            <person name="Kotsyurbenko O."/>
            <person name="Chertkov O."/>
            <person name="Held B."/>
            <person name="Lapidus A."/>
            <person name="Nolan M."/>
            <person name="Lucas S."/>
            <person name="Hammon N."/>
            <person name="Deshpande S."/>
            <person name="Cheng J.F."/>
            <person name="Tapia R."/>
            <person name="Goodwin L.A."/>
            <person name="Pitluck S."/>
            <person name="Liolios K."/>
            <person name="Pagani I."/>
            <person name="Ivanova N."/>
            <person name="Mavromatis K."/>
            <person name="Mikhailova N."/>
            <person name="Pati A."/>
            <person name="Chen A."/>
            <person name="Palaniappan K."/>
            <person name="Land M."/>
            <person name="Hauser L."/>
            <person name="Chang Y.J."/>
            <person name="Jeffries C.D."/>
            <person name="Brambilla E.M."/>
            <person name="Rohde M."/>
            <person name="Spring S."/>
            <person name="Sikorski J."/>
            <person name="Goker M."/>
            <person name="Woyke T."/>
            <person name="Bristow J."/>
            <person name="Eisen J.A."/>
            <person name="Markowitz V."/>
            <person name="Hugenholtz P."/>
            <person name="Kyrpides N.C."/>
            <person name="Klenk H.P."/>
            <person name="Detter J.C."/>
        </authorList>
    </citation>
    <scope>NUCLEOTIDE SEQUENCE [LARGE SCALE GENOMIC DNA]</scope>
    <source>
        <strain evidence="7">ATCC BAA-921 / DSM 16994 / JCM 11577 / YK-1</strain>
    </source>
</reference>
<dbReference type="InterPro" id="IPR003000">
    <property type="entry name" value="Sirtuin"/>
</dbReference>
<gene>
    <name evidence="6" type="ordered locus">Sulku_1717</name>
</gene>
<dbReference type="Gene3D" id="3.30.1600.10">
    <property type="entry name" value="SIR2/SIRT2 'Small Domain"/>
    <property type="match status" value="1"/>
</dbReference>
<keyword evidence="7" id="KW-1185">Reference proteome</keyword>
<protein>
    <recommendedName>
        <fullName evidence="1">protein acetyllysine N-acetyltransferase</fullName>
        <ecNumber evidence="1">2.3.1.286</ecNumber>
    </recommendedName>
</protein>
<organism evidence="6 7">
    <name type="scientific">Sulfuricurvum kujiense (strain ATCC BAA-921 / DSM 16994 / JCM 11577 / YK-1)</name>
    <dbReference type="NCBI Taxonomy" id="709032"/>
    <lineage>
        <taxon>Bacteria</taxon>
        <taxon>Pseudomonadati</taxon>
        <taxon>Campylobacterota</taxon>
        <taxon>Epsilonproteobacteria</taxon>
        <taxon>Campylobacterales</taxon>
        <taxon>Sulfurimonadaceae</taxon>
        <taxon>Sulfuricurvum</taxon>
    </lineage>
</organism>
<dbReference type="Pfam" id="PF02146">
    <property type="entry name" value="SIR2"/>
    <property type="match status" value="1"/>
</dbReference>
<evidence type="ECO:0000313" key="7">
    <source>
        <dbReference type="Proteomes" id="UP000008721"/>
    </source>
</evidence>
<dbReference type="PANTHER" id="PTHR11085">
    <property type="entry name" value="NAD-DEPENDENT PROTEIN DEACYLASE SIRTUIN-5, MITOCHONDRIAL-RELATED"/>
    <property type="match status" value="1"/>
</dbReference>
<dbReference type="eggNOG" id="COG0846">
    <property type="taxonomic scope" value="Bacteria"/>
</dbReference>
<dbReference type="PROSITE" id="PS50305">
    <property type="entry name" value="SIRTUIN"/>
    <property type="match status" value="1"/>
</dbReference>
<dbReference type="EC" id="2.3.1.286" evidence="1"/>
<evidence type="ECO:0000259" key="5">
    <source>
        <dbReference type="PROSITE" id="PS50305"/>
    </source>
</evidence>
<dbReference type="AlphaFoldDB" id="E4U0X6"/>
<keyword evidence="2" id="KW-0808">Transferase</keyword>